<dbReference type="InterPro" id="IPR023298">
    <property type="entry name" value="ATPase_P-typ_TM_dom_sf"/>
</dbReference>
<dbReference type="InterPro" id="IPR059000">
    <property type="entry name" value="ATPase_P-type_domA"/>
</dbReference>
<protein>
    <submittedName>
        <fullName evidence="3">Calcium ATPase</fullName>
    </submittedName>
</protein>
<feature type="domain" description="P-type ATPase A" evidence="2">
    <location>
        <begin position="188"/>
        <end position="280"/>
    </location>
</feature>
<reference evidence="3 4" key="1">
    <citation type="journal article" date="2019" name="Nat. Ecol. Evol.">
        <title>Megaphylogeny resolves global patterns of mushroom evolution.</title>
        <authorList>
            <person name="Varga T."/>
            <person name="Krizsan K."/>
            <person name="Foldi C."/>
            <person name="Dima B."/>
            <person name="Sanchez-Garcia M."/>
            <person name="Sanchez-Ramirez S."/>
            <person name="Szollosi G.J."/>
            <person name="Szarkandi J.G."/>
            <person name="Papp V."/>
            <person name="Albert L."/>
            <person name="Andreopoulos W."/>
            <person name="Angelini C."/>
            <person name="Antonin V."/>
            <person name="Barry K.W."/>
            <person name="Bougher N.L."/>
            <person name="Buchanan P."/>
            <person name="Buyck B."/>
            <person name="Bense V."/>
            <person name="Catcheside P."/>
            <person name="Chovatia M."/>
            <person name="Cooper J."/>
            <person name="Damon W."/>
            <person name="Desjardin D."/>
            <person name="Finy P."/>
            <person name="Geml J."/>
            <person name="Haridas S."/>
            <person name="Hughes K."/>
            <person name="Justo A."/>
            <person name="Karasinski D."/>
            <person name="Kautmanova I."/>
            <person name="Kiss B."/>
            <person name="Kocsube S."/>
            <person name="Kotiranta H."/>
            <person name="LaButti K.M."/>
            <person name="Lechner B.E."/>
            <person name="Liimatainen K."/>
            <person name="Lipzen A."/>
            <person name="Lukacs Z."/>
            <person name="Mihaltcheva S."/>
            <person name="Morgado L.N."/>
            <person name="Niskanen T."/>
            <person name="Noordeloos M.E."/>
            <person name="Ohm R.A."/>
            <person name="Ortiz-Santana B."/>
            <person name="Ovrebo C."/>
            <person name="Racz N."/>
            <person name="Riley R."/>
            <person name="Savchenko A."/>
            <person name="Shiryaev A."/>
            <person name="Soop K."/>
            <person name="Spirin V."/>
            <person name="Szebenyi C."/>
            <person name="Tomsovsky M."/>
            <person name="Tulloss R.E."/>
            <person name="Uehling J."/>
            <person name="Grigoriev I.V."/>
            <person name="Vagvolgyi C."/>
            <person name="Papp T."/>
            <person name="Martin F.M."/>
            <person name="Miettinen O."/>
            <person name="Hibbett D.S."/>
            <person name="Nagy L.G."/>
        </authorList>
    </citation>
    <scope>NUCLEOTIDE SEQUENCE [LARGE SCALE GENOMIC DNA]</scope>
    <source>
        <strain evidence="3 4">CBS 962.96</strain>
    </source>
</reference>
<dbReference type="OrthoDB" id="3352408at2759"/>
<keyword evidence="1" id="KW-0472">Membrane</keyword>
<dbReference type="Gene3D" id="3.40.1110.10">
    <property type="entry name" value="Calcium-transporting ATPase, cytoplasmic domain N"/>
    <property type="match status" value="1"/>
</dbReference>
<keyword evidence="1" id="KW-1133">Transmembrane helix</keyword>
<dbReference type="SUPFAM" id="SSF81665">
    <property type="entry name" value="Calcium ATPase, transmembrane domain M"/>
    <property type="match status" value="1"/>
</dbReference>
<proteinExistence type="predicted"/>
<gene>
    <name evidence="3" type="ORF">K435DRAFT_925485</name>
</gene>
<organism evidence="3 4">
    <name type="scientific">Dendrothele bispora (strain CBS 962.96)</name>
    <dbReference type="NCBI Taxonomy" id="1314807"/>
    <lineage>
        <taxon>Eukaryota</taxon>
        <taxon>Fungi</taxon>
        <taxon>Dikarya</taxon>
        <taxon>Basidiomycota</taxon>
        <taxon>Agaricomycotina</taxon>
        <taxon>Agaricomycetes</taxon>
        <taxon>Agaricomycetidae</taxon>
        <taxon>Agaricales</taxon>
        <taxon>Agaricales incertae sedis</taxon>
        <taxon>Dendrothele</taxon>
    </lineage>
</organism>
<dbReference type="EMBL" id="ML179538">
    <property type="protein sequence ID" value="THU85597.1"/>
    <property type="molecule type" value="Genomic_DNA"/>
</dbReference>
<dbReference type="Pfam" id="PF00122">
    <property type="entry name" value="E1-E2_ATPase"/>
    <property type="match status" value="1"/>
</dbReference>
<dbReference type="SUPFAM" id="SSF81653">
    <property type="entry name" value="Calcium ATPase, transduction domain A"/>
    <property type="match status" value="1"/>
</dbReference>
<dbReference type="Gene3D" id="2.70.150.10">
    <property type="entry name" value="Calcium-transporting ATPase, cytoplasmic transduction domain A"/>
    <property type="match status" value="1"/>
</dbReference>
<dbReference type="InterPro" id="IPR023299">
    <property type="entry name" value="ATPase_P-typ_cyto_dom_N"/>
</dbReference>
<dbReference type="AlphaFoldDB" id="A0A4S8L9Z0"/>
<evidence type="ECO:0000259" key="2">
    <source>
        <dbReference type="Pfam" id="PF00122"/>
    </source>
</evidence>
<dbReference type="PANTHER" id="PTHR42861">
    <property type="entry name" value="CALCIUM-TRANSPORTING ATPASE"/>
    <property type="match status" value="1"/>
</dbReference>
<evidence type="ECO:0000256" key="1">
    <source>
        <dbReference type="SAM" id="Phobius"/>
    </source>
</evidence>
<dbReference type="InterPro" id="IPR008250">
    <property type="entry name" value="ATPase_P-typ_transduc_dom_A_sf"/>
</dbReference>
<keyword evidence="4" id="KW-1185">Reference proteome</keyword>
<accession>A0A4S8L9Z0</accession>
<dbReference type="Gene3D" id="1.20.1110.10">
    <property type="entry name" value="Calcium-transporting ATPase, transmembrane domain"/>
    <property type="match status" value="1"/>
</dbReference>
<feature type="transmembrane region" description="Helical" evidence="1">
    <location>
        <begin position="340"/>
        <end position="362"/>
    </location>
</feature>
<dbReference type="Proteomes" id="UP000297245">
    <property type="component" value="Unassembled WGS sequence"/>
</dbReference>
<evidence type="ECO:0000313" key="4">
    <source>
        <dbReference type="Proteomes" id="UP000297245"/>
    </source>
</evidence>
<feature type="transmembrane region" description="Helical" evidence="1">
    <location>
        <begin position="312"/>
        <end position="334"/>
    </location>
</feature>
<sequence>MDKKECRTESILAFVLEGIQRSSDLRLILGCSSDSYLSLKREPFSLGFQEQERIESLICYVSSIQTLQEEEFWSCTHTVDQPVCAYVSKFLPNVPISSRAPSFFKNSRDRWLIEDDAKPRYGENLLSDKGGISAVFVLVRQIAKTLTLVLAAAMALSFGVKTRSKEPYKAEKSMDSLRSLSSPTALVVRNGATVCIPAKDVVPGDIILSVSNLDIGEALLTGEALPVSKVIDRIKPQAAPSGETVDVGVGDRINMAFASTSVTKGRGTGVVVATEDGDEVLKVPFGTTVYETVMKWLGLRFGTPLQINLSELAYVLFLYAILLAIIVFGVARFRVDNEEAIYFIALAISVIPESLIAVLTITMSTRTQRTVKTFVRTKETLTQGKMTVQTVWMPFSTVSDADSRELTVESDPETLSPEGRVLEKLNDKEVAIGPETLDEGLRELVTVASLSDSGKRPLDIIYEGVDDEKQCWDSSSSSFISFLETFPSKHRISLRLFFKADVY</sequence>
<keyword evidence="1" id="KW-0812">Transmembrane</keyword>
<name>A0A4S8L9Z0_DENBC</name>
<evidence type="ECO:0000313" key="3">
    <source>
        <dbReference type="EMBL" id="THU85597.1"/>
    </source>
</evidence>
<dbReference type="GO" id="GO:0000166">
    <property type="term" value="F:nucleotide binding"/>
    <property type="evidence" value="ECO:0007669"/>
    <property type="project" value="InterPro"/>
</dbReference>